<accession>A0AAW1NQQ9</accession>
<dbReference type="AlphaFoldDB" id="A0AAW1NQQ9"/>
<keyword evidence="3" id="KW-1185">Reference proteome</keyword>
<proteinExistence type="predicted"/>
<name>A0AAW1NQQ9_9CHLO</name>
<sequence length="183" mass="18986">MMAPPALQWRLAGTAPQAPFYARPLPLGSAPASSQLATRAQGGQLGTTDSGAHLQQQGGRGWYANGEGSSVFRDGPSEEFPYGPYDKPPVNLQGNIRRGDPNGHGKNVDRTVDRYRYGGGYGYGSPYGGYGRGYGYGRGLGYGGYGGYGGLGYGGYGYGYGLGGFGLLGGGLFFDSLLLGAII</sequence>
<gene>
    <name evidence="2" type="ORF">WJX73_001748</name>
</gene>
<comment type="caution">
    <text evidence="2">The sequence shown here is derived from an EMBL/GenBank/DDBJ whole genome shotgun (WGS) entry which is preliminary data.</text>
</comment>
<organism evidence="2 3">
    <name type="scientific">Symbiochloris irregularis</name>
    <dbReference type="NCBI Taxonomy" id="706552"/>
    <lineage>
        <taxon>Eukaryota</taxon>
        <taxon>Viridiplantae</taxon>
        <taxon>Chlorophyta</taxon>
        <taxon>core chlorophytes</taxon>
        <taxon>Trebouxiophyceae</taxon>
        <taxon>Trebouxiales</taxon>
        <taxon>Trebouxiaceae</taxon>
        <taxon>Symbiochloris</taxon>
    </lineage>
</organism>
<feature type="region of interest" description="Disordered" evidence="1">
    <location>
        <begin position="30"/>
        <end position="111"/>
    </location>
</feature>
<evidence type="ECO:0000256" key="1">
    <source>
        <dbReference type="SAM" id="MobiDB-lite"/>
    </source>
</evidence>
<reference evidence="2 3" key="1">
    <citation type="journal article" date="2024" name="Nat. Commun.">
        <title>Phylogenomics reveals the evolutionary origins of lichenization in chlorophyte algae.</title>
        <authorList>
            <person name="Puginier C."/>
            <person name="Libourel C."/>
            <person name="Otte J."/>
            <person name="Skaloud P."/>
            <person name="Haon M."/>
            <person name="Grisel S."/>
            <person name="Petersen M."/>
            <person name="Berrin J.G."/>
            <person name="Delaux P.M."/>
            <person name="Dal Grande F."/>
            <person name="Keller J."/>
        </authorList>
    </citation>
    <scope>NUCLEOTIDE SEQUENCE [LARGE SCALE GENOMIC DNA]</scope>
    <source>
        <strain evidence="2 3">SAG 2036</strain>
    </source>
</reference>
<protein>
    <submittedName>
        <fullName evidence="2">Uncharacterized protein</fullName>
    </submittedName>
</protein>
<evidence type="ECO:0000313" key="3">
    <source>
        <dbReference type="Proteomes" id="UP001465755"/>
    </source>
</evidence>
<evidence type="ECO:0000313" key="2">
    <source>
        <dbReference type="EMBL" id="KAK9793485.1"/>
    </source>
</evidence>
<feature type="compositionally biased region" description="Polar residues" evidence="1">
    <location>
        <begin position="46"/>
        <end position="57"/>
    </location>
</feature>
<dbReference type="Proteomes" id="UP001465755">
    <property type="component" value="Unassembled WGS sequence"/>
</dbReference>
<feature type="compositionally biased region" description="Basic and acidic residues" evidence="1">
    <location>
        <begin position="97"/>
        <end position="111"/>
    </location>
</feature>
<dbReference type="EMBL" id="JALJOQ010000149">
    <property type="protein sequence ID" value="KAK9793485.1"/>
    <property type="molecule type" value="Genomic_DNA"/>
</dbReference>